<feature type="domain" description="Peptidase A1" evidence="4">
    <location>
        <begin position="78"/>
        <end position="369"/>
    </location>
</feature>
<dbReference type="GO" id="GO:0004190">
    <property type="term" value="F:aspartic-type endopeptidase activity"/>
    <property type="evidence" value="ECO:0007669"/>
    <property type="project" value="InterPro"/>
</dbReference>
<dbReference type="SUPFAM" id="SSF50630">
    <property type="entry name" value="Acid proteases"/>
    <property type="match status" value="1"/>
</dbReference>
<reference evidence="5" key="2">
    <citation type="journal article" date="2023" name="Plants (Basel)">
        <title>Annotation of the Turnera subulata (Passifloraceae) Draft Genome Reveals the S-Locus Evolved after the Divergence of Turneroideae from Passifloroideae in a Stepwise Manner.</title>
        <authorList>
            <person name="Henning P.M."/>
            <person name="Roalson E.H."/>
            <person name="Mir W."/>
            <person name="McCubbin A.G."/>
            <person name="Shore J.S."/>
        </authorList>
    </citation>
    <scope>NUCLEOTIDE SEQUENCE</scope>
    <source>
        <strain evidence="5">F60SS</strain>
    </source>
</reference>
<evidence type="ECO:0000313" key="5">
    <source>
        <dbReference type="EMBL" id="KAJ4832258.1"/>
    </source>
</evidence>
<gene>
    <name evidence="5" type="ORF">Tsubulata_012201</name>
</gene>
<dbReference type="OrthoDB" id="2747330at2759"/>
<sequence>GVQTNQSESNDVGSFTTALFDRSSVSLNLSFNASLHALLRRDAMRVAVLTSLLCNGTSSLHLDSFGTDVVSAFIGGEYFVRVAVGTPPFSVELLVDTGSDLTWLQCQPCSHCYSQPGPIFDPRNSTTFQNVDCGMLCELLYKNNRGCQADRCTYHQMYGDGSYTEGNIALDSIILGNGKMVGMLLGCGHSNVIQSLYHFGGILGLGWGRMSIVDHISYRIGGVFSYCLATSTNPSPGWITFGSEAIAPGNFWIPLIRNEQAPTYYYVGLVGLGVGGTRLPISEEVFKLRNGNGGIAYEALRDAYLAQTSNIPRVPPVREFEVCYNLIGVKASQLPLITLHFDGGLVLSLMLENIFISADGIVALKILST</sequence>
<dbReference type="InterPro" id="IPR033121">
    <property type="entry name" value="PEPTIDASE_A1"/>
</dbReference>
<dbReference type="AlphaFoldDB" id="A0A9Q0J8G1"/>
<evidence type="ECO:0000259" key="4">
    <source>
        <dbReference type="PROSITE" id="PS51767"/>
    </source>
</evidence>
<evidence type="ECO:0000256" key="3">
    <source>
        <dbReference type="ARBA" id="ARBA00022801"/>
    </source>
</evidence>
<proteinExistence type="inferred from homology"/>
<dbReference type="PROSITE" id="PS51767">
    <property type="entry name" value="PEPTIDASE_A1"/>
    <property type="match status" value="1"/>
</dbReference>
<name>A0A9Q0J8G1_9ROSI</name>
<dbReference type="EMBL" id="JAKUCV010005165">
    <property type="protein sequence ID" value="KAJ4832258.1"/>
    <property type="molecule type" value="Genomic_DNA"/>
</dbReference>
<dbReference type="Pfam" id="PF14543">
    <property type="entry name" value="TAXi_N"/>
    <property type="match status" value="1"/>
</dbReference>
<accession>A0A9Q0J8G1</accession>
<keyword evidence="2" id="KW-0645">Protease</keyword>
<comment type="similarity">
    <text evidence="1">Belongs to the peptidase A1 family.</text>
</comment>
<feature type="non-terminal residue" evidence="5">
    <location>
        <position position="369"/>
    </location>
</feature>
<dbReference type="GO" id="GO:0006508">
    <property type="term" value="P:proteolysis"/>
    <property type="evidence" value="ECO:0007669"/>
    <property type="project" value="UniProtKB-KW"/>
</dbReference>
<dbReference type="Pfam" id="PF14541">
    <property type="entry name" value="TAXi_C"/>
    <property type="match status" value="1"/>
</dbReference>
<dbReference type="InterPro" id="IPR032861">
    <property type="entry name" value="TAXi_N"/>
</dbReference>
<organism evidence="5 6">
    <name type="scientific">Turnera subulata</name>
    <dbReference type="NCBI Taxonomy" id="218843"/>
    <lineage>
        <taxon>Eukaryota</taxon>
        <taxon>Viridiplantae</taxon>
        <taxon>Streptophyta</taxon>
        <taxon>Embryophyta</taxon>
        <taxon>Tracheophyta</taxon>
        <taxon>Spermatophyta</taxon>
        <taxon>Magnoliopsida</taxon>
        <taxon>eudicotyledons</taxon>
        <taxon>Gunneridae</taxon>
        <taxon>Pentapetalae</taxon>
        <taxon>rosids</taxon>
        <taxon>fabids</taxon>
        <taxon>Malpighiales</taxon>
        <taxon>Passifloraceae</taxon>
        <taxon>Turnera</taxon>
    </lineage>
</organism>
<dbReference type="InterPro" id="IPR032799">
    <property type="entry name" value="TAXi_C"/>
</dbReference>
<evidence type="ECO:0000256" key="2">
    <source>
        <dbReference type="ARBA" id="ARBA00022670"/>
    </source>
</evidence>
<comment type="caution">
    <text evidence="5">The sequence shown here is derived from an EMBL/GenBank/DDBJ whole genome shotgun (WGS) entry which is preliminary data.</text>
</comment>
<dbReference type="InterPro" id="IPR051708">
    <property type="entry name" value="Plant_Aspart_Prot_A1"/>
</dbReference>
<keyword evidence="6" id="KW-1185">Reference proteome</keyword>
<evidence type="ECO:0000313" key="6">
    <source>
        <dbReference type="Proteomes" id="UP001141552"/>
    </source>
</evidence>
<protein>
    <recommendedName>
        <fullName evidence="4">Peptidase A1 domain-containing protein</fullName>
    </recommendedName>
</protein>
<dbReference type="InterPro" id="IPR001969">
    <property type="entry name" value="Aspartic_peptidase_AS"/>
</dbReference>
<dbReference type="InterPro" id="IPR021109">
    <property type="entry name" value="Peptidase_aspartic_dom_sf"/>
</dbReference>
<dbReference type="Gene3D" id="2.40.70.10">
    <property type="entry name" value="Acid Proteases"/>
    <property type="match status" value="2"/>
</dbReference>
<evidence type="ECO:0000256" key="1">
    <source>
        <dbReference type="ARBA" id="ARBA00007447"/>
    </source>
</evidence>
<dbReference type="PANTHER" id="PTHR47967">
    <property type="entry name" value="OS07G0603500 PROTEIN-RELATED"/>
    <property type="match status" value="1"/>
</dbReference>
<dbReference type="Proteomes" id="UP001141552">
    <property type="component" value="Unassembled WGS sequence"/>
</dbReference>
<reference evidence="5" key="1">
    <citation type="submission" date="2022-02" db="EMBL/GenBank/DDBJ databases">
        <authorList>
            <person name="Henning P.M."/>
            <person name="McCubbin A.G."/>
            <person name="Shore J.S."/>
        </authorList>
    </citation>
    <scope>NUCLEOTIDE SEQUENCE</scope>
    <source>
        <strain evidence="5">F60SS</strain>
        <tissue evidence="5">Leaves</tissue>
    </source>
</reference>
<dbReference type="PROSITE" id="PS00141">
    <property type="entry name" value="ASP_PROTEASE"/>
    <property type="match status" value="1"/>
</dbReference>
<keyword evidence="3" id="KW-0378">Hydrolase</keyword>